<keyword evidence="2" id="KW-0472">Membrane</keyword>
<dbReference type="AlphaFoldDB" id="A0A7J7PBR6"/>
<sequence length="323" mass="36213">MKVVLVLISSFAAQFYFSDGISKAFIFLYKFIITGVLFILYVFSAFLAIIVVVLATIITFFPDAFGLDLKEKVDDRTARAAESIEGHKHGKQKSPKVDVQQVVYIPKAKKSSRAVVPLSKVDGLEAIEVGLVKKFHYEELKTTTLSFSDKPSSGGSGQVFKSILMDGKSVAVKRVEWEVYGEQEFLSELSATTSMQHFNLVRLHGYCSHVSETRMFYFIIYDLVKNGSLDSWIFLAMNCQNGRFLSWKRKCRVVLDVTKVWVTVRLLCNVEGKEGYKIGGIGFIVCVEDEDVKAGWASRDFAKRKGHLTICCCLTVADATLRS</sequence>
<name>A0A7J7PBR6_9MAGN</name>
<protein>
    <recommendedName>
        <fullName evidence="3">Protein kinase domain-containing protein</fullName>
    </recommendedName>
</protein>
<accession>A0A7J7PBR6</accession>
<dbReference type="OrthoDB" id="193931at2759"/>
<feature type="transmembrane region" description="Helical" evidence="2">
    <location>
        <begin position="28"/>
        <end position="61"/>
    </location>
</feature>
<dbReference type="SUPFAM" id="SSF56112">
    <property type="entry name" value="Protein kinase-like (PK-like)"/>
    <property type="match status" value="1"/>
</dbReference>
<keyword evidence="2" id="KW-0812">Transmembrane</keyword>
<dbReference type="EMBL" id="JACGCM010000067">
    <property type="protein sequence ID" value="KAF6176574.1"/>
    <property type="molecule type" value="Genomic_DNA"/>
</dbReference>
<dbReference type="InterPro" id="IPR000719">
    <property type="entry name" value="Prot_kinase_dom"/>
</dbReference>
<evidence type="ECO:0000313" key="5">
    <source>
        <dbReference type="Proteomes" id="UP000541444"/>
    </source>
</evidence>
<comment type="caution">
    <text evidence="4">The sequence shown here is derived from an EMBL/GenBank/DDBJ whole genome shotgun (WGS) entry which is preliminary data.</text>
</comment>
<keyword evidence="2" id="KW-1133">Transmembrane helix</keyword>
<dbReference type="InterPro" id="IPR011009">
    <property type="entry name" value="Kinase-like_dom_sf"/>
</dbReference>
<keyword evidence="1" id="KW-0732">Signal</keyword>
<dbReference type="GO" id="GO:0004672">
    <property type="term" value="F:protein kinase activity"/>
    <property type="evidence" value="ECO:0007669"/>
    <property type="project" value="InterPro"/>
</dbReference>
<evidence type="ECO:0000256" key="2">
    <source>
        <dbReference type="SAM" id="Phobius"/>
    </source>
</evidence>
<proteinExistence type="predicted"/>
<evidence type="ECO:0000256" key="1">
    <source>
        <dbReference type="ARBA" id="ARBA00022729"/>
    </source>
</evidence>
<dbReference type="PANTHER" id="PTHR47976">
    <property type="entry name" value="G-TYPE LECTIN S-RECEPTOR-LIKE SERINE/THREONINE-PROTEIN KINASE SD2-5"/>
    <property type="match status" value="1"/>
</dbReference>
<dbReference type="GO" id="GO:0005524">
    <property type="term" value="F:ATP binding"/>
    <property type="evidence" value="ECO:0007669"/>
    <property type="project" value="InterPro"/>
</dbReference>
<dbReference type="Pfam" id="PF07714">
    <property type="entry name" value="PK_Tyr_Ser-Thr"/>
    <property type="match status" value="1"/>
</dbReference>
<dbReference type="PROSITE" id="PS50011">
    <property type="entry name" value="PROTEIN_KINASE_DOM"/>
    <property type="match status" value="1"/>
</dbReference>
<dbReference type="InterPro" id="IPR001245">
    <property type="entry name" value="Ser-Thr/Tyr_kinase_cat_dom"/>
</dbReference>
<evidence type="ECO:0000259" key="3">
    <source>
        <dbReference type="PROSITE" id="PS50011"/>
    </source>
</evidence>
<organism evidence="4 5">
    <name type="scientific">Kingdonia uniflora</name>
    <dbReference type="NCBI Taxonomy" id="39325"/>
    <lineage>
        <taxon>Eukaryota</taxon>
        <taxon>Viridiplantae</taxon>
        <taxon>Streptophyta</taxon>
        <taxon>Embryophyta</taxon>
        <taxon>Tracheophyta</taxon>
        <taxon>Spermatophyta</taxon>
        <taxon>Magnoliopsida</taxon>
        <taxon>Ranunculales</taxon>
        <taxon>Circaeasteraceae</taxon>
        <taxon>Kingdonia</taxon>
    </lineage>
</organism>
<dbReference type="InterPro" id="IPR051343">
    <property type="entry name" value="G-type_lectin_kinases/EP1-like"/>
</dbReference>
<dbReference type="Gene3D" id="3.30.200.20">
    <property type="entry name" value="Phosphorylase Kinase, domain 1"/>
    <property type="match status" value="1"/>
</dbReference>
<feature type="domain" description="Protein kinase" evidence="3">
    <location>
        <begin position="145"/>
        <end position="323"/>
    </location>
</feature>
<gene>
    <name evidence="4" type="ORF">GIB67_034436</name>
</gene>
<reference evidence="4 5" key="1">
    <citation type="journal article" date="2020" name="IScience">
        <title>Genome Sequencing of the Endangered Kingdonia uniflora (Circaeasteraceae, Ranunculales) Reveals Potential Mechanisms of Evolutionary Specialization.</title>
        <authorList>
            <person name="Sun Y."/>
            <person name="Deng T."/>
            <person name="Zhang A."/>
            <person name="Moore M.J."/>
            <person name="Landis J.B."/>
            <person name="Lin N."/>
            <person name="Zhang H."/>
            <person name="Zhang X."/>
            <person name="Huang J."/>
            <person name="Zhang X."/>
            <person name="Sun H."/>
            <person name="Wang H."/>
        </authorList>
    </citation>
    <scope>NUCLEOTIDE SEQUENCE [LARGE SCALE GENOMIC DNA]</scope>
    <source>
        <strain evidence="4">TB1705</strain>
        <tissue evidence="4">Leaf</tissue>
    </source>
</reference>
<evidence type="ECO:0000313" key="4">
    <source>
        <dbReference type="EMBL" id="KAF6176574.1"/>
    </source>
</evidence>
<keyword evidence="5" id="KW-1185">Reference proteome</keyword>
<dbReference type="Proteomes" id="UP000541444">
    <property type="component" value="Unassembled WGS sequence"/>
</dbReference>